<dbReference type="RefSeq" id="WP_186978670.1">
    <property type="nucleotide sequence ID" value="NZ_JACOOH010000014.1"/>
</dbReference>
<dbReference type="InterPro" id="IPR011990">
    <property type="entry name" value="TPR-like_helical_dom_sf"/>
</dbReference>
<dbReference type="Proteomes" id="UP000646484">
    <property type="component" value="Unassembled WGS sequence"/>
</dbReference>
<dbReference type="Gene3D" id="1.25.40.10">
    <property type="entry name" value="Tetratricopeptide repeat domain"/>
    <property type="match status" value="1"/>
</dbReference>
<dbReference type="EMBL" id="JACOOH010000014">
    <property type="protein sequence ID" value="MBC5623657.1"/>
    <property type="molecule type" value="Genomic_DNA"/>
</dbReference>
<keyword evidence="2" id="KW-1185">Reference proteome</keyword>
<gene>
    <name evidence="1" type="ORF">H8S64_21425</name>
</gene>
<name>A0ABR7D6R6_9BACT</name>
<reference evidence="1 2" key="1">
    <citation type="submission" date="2020-08" db="EMBL/GenBank/DDBJ databases">
        <title>Genome public.</title>
        <authorList>
            <person name="Liu C."/>
            <person name="Sun Q."/>
        </authorList>
    </citation>
    <scope>NUCLEOTIDE SEQUENCE [LARGE SCALE GENOMIC DNA]</scope>
    <source>
        <strain evidence="1 2">NSJ-56</strain>
    </source>
</reference>
<protein>
    <submittedName>
        <fullName evidence="1">Uncharacterized protein</fullName>
    </submittedName>
</protein>
<evidence type="ECO:0000313" key="2">
    <source>
        <dbReference type="Proteomes" id="UP000646484"/>
    </source>
</evidence>
<sequence>MSNAIQQIADNMLHLWENAVAQPVKMIRIVINPGDETMLKAFYDYMLAIDSEEEDMVFVIALPFTSAMEFSKDVLQYINKQIEYWNNAKKPEDIIFEKVEWQADDSTINSSNAAQTVVENLNRLTRELVNGTDMKCSFVFDLEGTADYEGCRQWFNQALSQPFDKQMVWGTGDIIGQEQFGKLMTTYQKETVSIYPPIDMDGATEQLAEQAANEDRSDPAASDFRMALTRLMNSVKKGDAAQTDLYARKCLDMALANVKKDLNWLSQFVTVYTILYTDHINHKDLDMALYFANKAVEAARLGEGKLDPSLSGRLLGSSLVGKASIQVRKSDWNDAAETYRMGADAYAHCKDYLMQAETLRMCGWCWEKAYDTERATECYIEGFRLADKLSSDLIRHSSYPLLLLKLLESRKRQPSVSNEEINLVLSRAIGKDWEDFLYEYKRNLGKYHGMDQQNMDNPPTTVQ</sequence>
<accession>A0ABR7D6R6</accession>
<comment type="caution">
    <text evidence="1">The sequence shown here is derived from an EMBL/GenBank/DDBJ whole genome shotgun (WGS) entry which is preliminary data.</text>
</comment>
<proteinExistence type="predicted"/>
<evidence type="ECO:0000313" key="1">
    <source>
        <dbReference type="EMBL" id="MBC5623657.1"/>
    </source>
</evidence>
<organism evidence="1 2">
    <name type="scientific">Butyricimonas hominis</name>
    <dbReference type="NCBI Taxonomy" id="2763032"/>
    <lineage>
        <taxon>Bacteria</taxon>
        <taxon>Pseudomonadati</taxon>
        <taxon>Bacteroidota</taxon>
        <taxon>Bacteroidia</taxon>
        <taxon>Bacteroidales</taxon>
        <taxon>Odoribacteraceae</taxon>
        <taxon>Butyricimonas</taxon>
    </lineage>
</organism>